<dbReference type="EMBL" id="JAMZEC010000001">
    <property type="protein sequence ID" value="MCP2349652.1"/>
    <property type="molecule type" value="Genomic_DNA"/>
</dbReference>
<evidence type="ECO:0000313" key="3">
    <source>
        <dbReference type="Proteomes" id="UP001320766"/>
    </source>
</evidence>
<reference evidence="2 3" key="1">
    <citation type="submission" date="2022-06" db="EMBL/GenBank/DDBJ databases">
        <title>Sequencing the genomes of 1000 actinobacteria strains.</title>
        <authorList>
            <person name="Klenk H.-P."/>
        </authorList>
    </citation>
    <scope>NUCLEOTIDE SEQUENCE [LARGE SCALE GENOMIC DNA]</scope>
    <source>
        <strain evidence="2 3">DSM 44170</strain>
    </source>
</reference>
<proteinExistence type="predicted"/>
<keyword evidence="3" id="KW-1185">Reference proteome</keyword>
<feature type="compositionally biased region" description="Basic residues" evidence="1">
    <location>
        <begin position="23"/>
        <end position="34"/>
    </location>
</feature>
<organism evidence="2 3">
    <name type="scientific">Nonomuraea roseoviolacea subsp. carminata</name>
    <dbReference type="NCBI Taxonomy" id="160689"/>
    <lineage>
        <taxon>Bacteria</taxon>
        <taxon>Bacillati</taxon>
        <taxon>Actinomycetota</taxon>
        <taxon>Actinomycetes</taxon>
        <taxon>Streptosporangiales</taxon>
        <taxon>Streptosporangiaceae</taxon>
        <taxon>Nonomuraea</taxon>
    </lineage>
</organism>
<dbReference type="Proteomes" id="UP001320766">
    <property type="component" value="Unassembled WGS sequence"/>
</dbReference>
<name>A0ABT1K6L8_9ACTN</name>
<feature type="region of interest" description="Disordered" evidence="1">
    <location>
        <begin position="1"/>
        <end position="55"/>
    </location>
</feature>
<gene>
    <name evidence="2" type="ORF">HD595_005774</name>
</gene>
<evidence type="ECO:0000256" key="1">
    <source>
        <dbReference type="SAM" id="MobiDB-lite"/>
    </source>
</evidence>
<evidence type="ECO:0000313" key="2">
    <source>
        <dbReference type="EMBL" id="MCP2349652.1"/>
    </source>
</evidence>
<feature type="compositionally biased region" description="Basic and acidic residues" evidence="1">
    <location>
        <begin position="35"/>
        <end position="45"/>
    </location>
</feature>
<comment type="caution">
    <text evidence="2">The sequence shown here is derived from an EMBL/GenBank/DDBJ whole genome shotgun (WGS) entry which is preliminary data.</text>
</comment>
<sequence>MAGSGPAGRAGAAPVRPGDGRLTMRRIRITRPPKRRPDPGADLDLRSPSGRRLPY</sequence>
<accession>A0ABT1K6L8</accession>
<feature type="compositionally biased region" description="Low complexity" evidence="1">
    <location>
        <begin position="9"/>
        <end position="21"/>
    </location>
</feature>
<protein>
    <submittedName>
        <fullName evidence="2">Uncharacterized protein</fullName>
    </submittedName>
</protein>